<organism evidence="2 3">
    <name type="scientific">Pseudomonas phage PSA6</name>
    <dbReference type="NCBI Taxonomy" id="3038281"/>
    <lineage>
        <taxon>Viruses</taxon>
        <taxon>Duplodnaviria</taxon>
        <taxon>Heunggongvirae</taxon>
        <taxon>Uroviricota</taxon>
        <taxon>Caudoviricetes</taxon>
        <taxon>Autographivirales</taxon>
        <taxon>Autotranscriptaviridae</taxon>
        <taxon>Studiervirinae</taxon>
        <taxon>Phutvirus</taxon>
        <taxon>Phutvirus PSA6</taxon>
    </lineage>
</organism>
<sequence>MANRQERYAAIKAAGTPYDADIQRAAEANGVNYDFLHKQLWFESEFNPKAKSPTGPRGIGQFTTATGNAYGLVTDEDFNDPVKSIDASARHMKDILATTNGDYLKAALAYNQGGGRLGRPQLAAFDQGDTTQITPEGMLYMQNLSDVAGESPFSTLLGQRGNVTNPGITPKSDAVEFDRAMQGITADIKTVRGATPELGNMNVKGEQKDIYRQNFAEAEFDVKGAPKGWFEGTGKVVESELATGTLGQLFRNVKMSTFDPMEGYDAPDTSAWGEAEFKQMRDAGVSPQFYPFIFDNTRGNKNRIGDAIVLAKQNMAYQKQSLAQSTSAQVVGGFVGAGVDPFTYMPIPGATGATLFSKTVAGASGAGIAAMASEGLREASTGIEAHYGTALVGGALIGGGLTALTSAMSKAAPGVAPRLDMWDGDLEAILARHGEAALPNDFHAAAMRLEARETARQGNFEDPSRMHWQPHEQVEEFAGVRFTRVPGEEGAVRLQDGSVLSAGNPLNPLTIEAFQGAERAAQGLSMGGFTEIGYTLTRSANEEVRGIGAQLFRSTTGMESGSHGKFGATASDIVERQMAQDHVSYNNIVSNLHEAIKDPRYAAMPGGREVQMESAYRRVTEALEDRTGAKKAQLSSSERALMDSVDAHYSRKLDALQNPAQFGNHRATSVLGATRHEGAYVPNVYDDAVKNMWIQRMGGKENFQEAIIQSWLASYASRAHVKARVDRMIAESNPGVTMSPADIQRAVEDYARNKAYGISHTQDFNRSHLVDDQVNGLVGAENNNFLEGRHLFDSDMKIPLQGGAEFSVNDLRSFDLTSITPGYDRRVNGDIGIMGATGQSTEALKDRITAMGVGNENRKEYKALQDAVKLLTGRARRDPDGVMATIARSLTDMSFLAKNAYMGIQGITETAALVTKGHTAMLLKGVPFLNQMMTVGSKATPEFLADMHGLVFGRELDNLIRPKRADIVMRLRDHADASPAMAQAVGSLKWATGEMAARWPLTRFLTESSNYIADAGRQGVLKELVDMAHGTPSKMGKKLFDQTRLKSMSLTQDQYEGMLDLVRSATTVKNGKVEITDRAAFQSDPRSMDIWRLGDKIADETILRPHKLSSQDTEAYGAGIKMAMQFKNFTMRSMNARAIRAYHDSTKNGRAADSVMQAIISTGMAGAMFTAMAYVRSTGMPDKDRDAYLKQAVNPTMFAYSALSRGSHIGAPLGLANMVMAPFGLDQARMVRTSITPRPKAQKEKGAIQYGASKDDRVQDFMSGVLDQVPAASWALGAGQAVHSAVGAAATTDRAGDQAYMNSFYNGLRGVIPNDPATQYLFMKIMESEGIQAR</sequence>
<reference evidence="2" key="1">
    <citation type="submission" date="2023-03" db="EMBL/GenBank/DDBJ databases">
        <authorList>
            <person name="Cao G."/>
            <person name="Liao Y."/>
        </authorList>
    </citation>
    <scope>NUCLEOTIDE SEQUENCE</scope>
    <source>
        <strain evidence="2">PSA6</strain>
    </source>
</reference>
<protein>
    <submittedName>
        <fullName evidence="2">Membrane-bound lytic murein transglycosylase F</fullName>
    </submittedName>
</protein>
<evidence type="ECO:0000313" key="3">
    <source>
        <dbReference type="Proteomes" id="UP001224657"/>
    </source>
</evidence>
<proteinExistence type="predicted"/>
<dbReference type="EMBL" id="OQ716796">
    <property type="protein sequence ID" value="WGH15459.1"/>
    <property type="molecule type" value="Genomic_DNA"/>
</dbReference>
<dbReference type="PANTHER" id="PTHR37423">
    <property type="entry name" value="SOLUBLE LYTIC MUREIN TRANSGLYCOSYLASE-RELATED"/>
    <property type="match status" value="1"/>
</dbReference>
<dbReference type="InterPro" id="IPR008258">
    <property type="entry name" value="Transglycosylase_SLT_dom_1"/>
</dbReference>
<dbReference type="Pfam" id="PF01464">
    <property type="entry name" value="SLT"/>
    <property type="match status" value="1"/>
</dbReference>
<evidence type="ECO:0000313" key="2">
    <source>
        <dbReference type="EMBL" id="WGH15459.1"/>
    </source>
</evidence>
<keyword evidence="3" id="KW-1185">Reference proteome</keyword>
<dbReference type="InterPro" id="IPR023346">
    <property type="entry name" value="Lysozyme-like_dom_sf"/>
</dbReference>
<dbReference type="PANTHER" id="PTHR37423:SF2">
    <property type="entry name" value="MEMBRANE-BOUND LYTIC MUREIN TRANSGLYCOSYLASE C"/>
    <property type="match status" value="1"/>
</dbReference>
<accession>A0AAF0GDT5</accession>
<evidence type="ECO:0000259" key="1">
    <source>
        <dbReference type="Pfam" id="PF01464"/>
    </source>
</evidence>
<feature type="domain" description="Transglycosylase SLT" evidence="1">
    <location>
        <begin position="22"/>
        <end position="127"/>
    </location>
</feature>
<dbReference type="Gene3D" id="1.10.530.10">
    <property type="match status" value="1"/>
</dbReference>
<dbReference type="Proteomes" id="UP001224657">
    <property type="component" value="Segment"/>
</dbReference>
<name>A0AAF0GDT5_9CAUD</name>
<dbReference type="SUPFAM" id="SSF53955">
    <property type="entry name" value="Lysozyme-like"/>
    <property type="match status" value="1"/>
</dbReference>